<evidence type="ECO:0000256" key="2">
    <source>
        <dbReference type="ARBA" id="ARBA00023015"/>
    </source>
</evidence>
<evidence type="ECO:0000259" key="5">
    <source>
        <dbReference type="PROSITE" id="PS50944"/>
    </source>
</evidence>
<dbReference type="FunFam" id="1.10.60.10:FF:000005">
    <property type="entry name" value="Transcriptional regulator MntR protein"/>
    <property type="match status" value="1"/>
</dbReference>
<dbReference type="InterPro" id="IPR050536">
    <property type="entry name" value="DtxR_MntR_Metal-Reg"/>
</dbReference>
<dbReference type="Proteomes" id="UP000279422">
    <property type="component" value="Unassembled WGS sequence"/>
</dbReference>
<dbReference type="PANTHER" id="PTHR33238:SF7">
    <property type="entry name" value="IRON-DEPENDENT TRANSCRIPTIONAL REGULATOR"/>
    <property type="match status" value="1"/>
</dbReference>
<dbReference type="InterPro" id="IPR036388">
    <property type="entry name" value="WH-like_DNA-bd_sf"/>
</dbReference>
<evidence type="ECO:0000256" key="3">
    <source>
        <dbReference type="ARBA" id="ARBA00023125"/>
    </source>
</evidence>
<dbReference type="AlphaFoldDB" id="A0A497E572"/>
<dbReference type="SMART" id="SM00529">
    <property type="entry name" value="HTH_DTXR"/>
    <property type="match status" value="1"/>
</dbReference>
<dbReference type="GO" id="GO:0003677">
    <property type="term" value="F:DNA binding"/>
    <property type="evidence" value="ECO:0007669"/>
    <property type="project" value="UniProtKB-KW"/>
</dbReference>
<organism evidence="6 7">
    <name type="scientific">Aerophobetes bacterium</name>
    <dbReference type="NCBI Taxonomy" id="2030807"/>
    <lineage>
        <taxon>Bacteria</taxon>
        <taxon>Candidatus Aerophobota</taxon>
    </lineage>
</organism>
<keyword evidence="4" id="KW-0804">Transcription</keyword>
<dbReference type="InterPro" id="IPR022689">
    <property type="entry name" value="Iron_dep_repressor"/>
</dbReference>
<dbReference type="SUPFAM" id="SSF46785">
    <property type="entry name" value="Winged helix' DNA-binding domain"/>
    <property type="match status" value="1"/>
</dbReference>
<dbReference type="Pfam" id="PF01325">
    <property type="entry name" value="Fe_dep_repress"/>
    <property type="match status" value="1"/>
</dbReference>
<dbReference type="InterPro" id="IPR001367">
    <property type="entry name" value="Fe_dep_repressor"/>
</dbReference>
<dbReference type="GO" id="GO:0046914">
    <property type="term" value="F:transition metal ion binding"/>
    <property type="evidence" value="ECO:0007669"/>
    <property type="project" value="InterPro"/>
</dbReference>
<name>A0A497E572_UNCAE</name>
<keyword evidence="2" id="KW-0805">Transcription regulation</keyword>
<keyword evidence="3" id="KW-0238">DNA-binding</keyword>
<evidence type="ECO:0000313" key="7">
    <source>
        <dbReference type="Proteomes" id="UP000279422"/>
    </source>
</evidence>
<evidence type="ECO:0000256" key="4">
    <source>
        <dbReference type="ARBA" id="ARBA00023163"/>
    </source>
</evidence>
<feature type="domain" description="HTH dtxR-type" evidence="5">
    <location>
        <begin position="1"/>
        <end position="58"/>
    </location>
</feature>
<protein>
    <submittedName>
        <fullName evidence="6">Metal-dependent transcriptional regulator</fullName>
    </submittedName>
</protein>
<dbReference type="EMBL" id="QMPZ01000013">
    <property type="protein sequence ID" value="RLE10253.1"/>
    <property type="molecule type" value="Genomic_DNA"/>
</dbReference>
<dbReference type="InterPro" id="IPR036390">
    <property type="entry name" value="WH_DNA-bd_sf"/>
</dbReference>
<reference evidence="6 7" key="1">
    <citation type="submission" date="2018-06" db="EMBL/GenBank/DDBJ databases">
        <title>Extensive metabolic versatility and redundancy in microbially diverse, dynamic hydrothermal sediments.</title>
        <authorList>
            <person name="Dombrowski N."/>
            <person name="Teske A."/>
            <person name="Baker B.J."/>
        </authorList>
    </citation>
    <scope>NUCLEOTIDE SEQUENCE [LARGE SCALE GENOMIC DNA]</scope>
    <source>
        <strain evidence="6">B47_G16</strain>
    </source>
</reference>
<dbReference type="PROSITE" id="PS50944">
    <property type="entry name" value="HTH_DTXR"/>
    <property type="match status" value="1"/>
</dbReference>
<dbReference type="SUPFAM" id="SSF47979">
    <property type="entry name" value="Iron-dependent repressor protein, dimerization domain"/>
    <property type="match status" value="1"/>
</dbReference>
<dbReference type="GO" id="GO:0046983">
    <property type="term" value="F:protein dimerization activity"/>
    <property type="evidence" value="ECO:0007669"/>
    <property type="project" value="InterPro"/>
</dbReference>
<dbReference type="InterPro" id="IPR036421">
    <property type="entry name" value="Fe_dep_repressor_sf"/>
</dbReference>
<dbReference type="InterPro" id="IPR022687">
    <property type="entry name" value="HTH_DTXR"/>
</dbReference>
<evidence type="ECO:0000313" key="6">
    <source>
        <dbReference type="EMBL" id="RLE10253.1"/>
    </source>
</evidence>
<gene>
    <name evidence="6" type="ORF">DRJ00_02005</name>
</gene>
<proteinExistence type="inferred from homology"/>
<accession>A0A497E572</accession>
<comment type="caution">
    <text evidence="6">The sequence shown here is derived from an EMBL/GenBank/DDBJ whole genome shotgun (WGS) entry which is preliminary data.</text>
</comment>
<dbReference type="PANTHER" id="PTHR33238">
    <property type="entry name" value="IRON (METAL) DEPENDENT REPRESSOR, DTXR FAMILY"/>
    <property type="match status" value="1"/>
</dbReference>
<dbReference type="GO" id="GO:0003700">
    <property type="term" value="F:DNA-binding transcription factor activity"/>
    <property type="evidence" value="ECO:0007669"/>
    <property type="project" value="InterPro"/>
</dbReference>
<comment type="similarity">
    <text evidence="1">Belongs to the DtxR/MntR family.</text>
</comment>
<evidence type="ECO:0000256" key="1">
    <source>
        <dbReference type="ARBA" id="ARBA00007871"/>
    </source>
</evidence>
<sequence length="124" mass="14223">MEDYLEVIDKLKKDKQVVRVKNIACELKVKMPSVSEALKSLAKDGFIRHRKYGDIELTDEGSRLAKEVRSRHQILFKFLHEVLGIDAKTADEDACKMEHVISLSTLEKLRRFLEFMELSGGETG</sequence>
<dbReference type="Gene3D" id="1.10.10.10">
    <property type="entry name" value="Winged helix-like DNA-binding domain superfamily/Winged helix DNA-binding domain"/>
    <property type="match status" value="1"/>
</dbReference>
<dbReference type="Gene3D" id="1.10.60.10">
    <property type="entry name" value="Iron dependent repressor, metal binding and dimerisation domain"/>
    <property type="match status" value="1"/>
</dbReference>
<dbReference type="Pfam" id="PF02742">
    <property type="entry name" value="Fe_dep_repr_C"/>
    <property type="match status" value="1"/>
</dbReference>